<evidence type="ECO:0000259" key="1">
    <source>
        <dbReference type="Pfam" id="PF10119"/>
    </source>
</evidence>
<gene>
    <name evidence="3" type="ORF">HC248_00219</name>
</gene>
<keyword evidence="4" id="KW-1185">Reference proteome</keyword>
<feature type="domain" description="Methyltransferase" evidence="2">
    <location>
        <begin position="50"/>
        <end position="145"/>
    </location>
</feature>
<dbReference type="InterPro" id="IPR018773">
    <property type="entry name" value="MeTrfase_reg_dom_prd"/>
</dbReference>
<protein>
    <recommendedName>
        <fullName evidence="5">Trans-aconitate 2-methyltransferase</fullName>
    </recommendedName>
</protein>
<dbReference type="Proteomes" id="UP000502041">
    <property type="component" value="Chromosome"/>
</dbReference>
<name>A0A6H2H627_9BURK</name>
<feature type="domain" description="Methyltransferase regulatory" evidence="1">
    <location>
        <begin position="221"/>
        <end position="303"/>
    </location>
</feature>
<proteinExistence type="predicted"/>
<evidence type="ECO:0000313" key="3">
    <source>
        <dbReference type="EMBL" id="QJC54956.1"/>
    </source>
</evidence>
<dbReference type="AlphaFoldDB" id="A0A6H2H627"/>
<dbReference type="InterPro" id="IPR041698">
    <property type="entry name" value="Methyltransf_25"/>
</dbReference>
<sequence length="523" mass="59240">MKRDWADGYVSDINYSFGYYQELAPSFIQFALLLNGYSPPATHGKYNYCELGFGHGVSANIFAAANPRGQFWGTDINPDHALFASNIANTSGISANWKDCSFEEFLELDTPQFDFITLHGVWSWISPAAQHTIVEILRRKLKVGGAVFLSYNVLPGWGAEMPLRELLRMHTQYASPTGTTTSNKITQALNFAQTLKESGAAYFTEHPQAANQLQDMLGSDSSYLAHEYFNRSWEITYFADLAATLEAAKLTFACSLHASDLLGEFRHKPQFNGLLDKNASNLLRETVNDYALNRRFRRDVFVRGARRLSEQERNARLLALKFMPVKATEEISLQAKTPYGSFTLSESLYRPVINAFSSVIKPITLNQLRQDQEVATLSVSDLVEVIGVMVARQDIHPIFENEDFSYAKTQCKKLNQVIAERALYYNDIKYLSSPVTGKAVEANRFELLFWLAWQEGKRTPEELAKRGWEYFSALGQPMATANGLMNTEHDSLTAFKNNAHRFVEKILPLWLKLEILTHDLKNK</sequence>
<evidence type="ECO:0000313" key="4">
    <source>
        <dbReference type="Proteomes" id="UP000502041"/>
    </source>
</evidence>
<accession>A0A6H2H627</accession>
<evidence type="ECO:0000259" key="2">
    <source>
        <dbReference type="Pfam" id="PF13649"/>
    </source>
</evidence>
<evidence type="ECO:0008006" key="5">
    <source>
        <dbReference type="Google" id="ProtNLM"/>
    </source>
</evidence>
<dbReference type="CDD" id="cd02440">
    <property type="entry name" value="AdoMet_MTases"/>
    <property type="match status" value="1"/>
</dbReference>
<organism evidence="3 4">
    <name type="scientific">Polaromonas vacuolata</name>
    <dbReference type="NCBI Taxonomy" id="37448"/>
    <lineage>
        <taxon>Bacteria</taxon>
        <taxon>Pseudomonadati</taxon>
        <taxon>Pseudomonadota</taxon>
        <taxon>Betaproteobacteria</taxon>
        <taxon>Burkholderiales</taxon>
        <taxon>Comamonadaceae</taxon>
        <taxon>Polaromonas</taxon>
    </lineage>
</organism>
<dbReference type="Pfam" id="PF10119">
    <property type="entry name" value="MethyTransf_Reg"/>
    <property type="match status" value="1"/>
</dbReference>
<dbReference type="KEGG" id="pvac:HC248_00219"/>
<dbReference type="InterPro" id="IPR029063">
    <property type="entry name" value="SAM-dependent_MTases_sf"/>
</dbReference>
<dbReference type="SUPFAM" id="SSF53335">
    <property type="entry name" value="S-adenosyl-L-methionine-dependent methyltransferases"/>
    <property type="match status" value="1"/>
</dbReference>
<dbReference type="Pfam" id="PF13649">
    <property type="entry name" value="Methyltransf_25"/>
    <property type="match status" value="1"/>
</dbReference>
<dbReference type="EMBL" id="CP051461">
    <property type="protein sequence ID" value="QJC54956.1"/>
    <property type="molecule type" value="Genomic_DNA"/>
</dbReference>
<dbReference type="RefSeq" id="WP_168920882.1">
    <property type="nucleotide sequence ID" value="NZ_CP051461.1"/>
</dbReference>
<dbReference type="Gene3D" id="3.40.50.150">
    <property type="entry name" value="Vaccinia Virus protein VP39"/>
    <property type="match status" value="1"/>
</dbReference>
<reference evidence="3 4" key="1">
    <citation type="submission" date="2020-04" db="EMBL/GenBank/DDBJ databases">
        <title>Complete genome of a Psychrophilic, Marine, Gas Vacuolate Bacterium Polaromonas vacuolata KCTC 22033T.</title>
        <authorList>
            <person name="Hwang K."/>
            <person name="Kim K.M."/>
        </authorList>
    </citation>
    <scope>NUCLEOTIDE SEQUENCE [LARGE SCALE GENOMIC DNA]</scope>
    <source>
        <strain evidence="3 4">KCTC 22033</strain>
    </source>
</reference>